<evidence type="ECO:0000259" key="1">
    <source>
        <dbReference type="Pfam" id="PF13723"/>
    </source>
</evidence>
<sequence length="273" mass="29168">MIVYRGRRAARLVLKGRGDSDNHGVQPVSMLAFKIRGWAAWAPGLESEAAWRAWAAGGAGQSTSEPAGASATAVPMLLRRRVSPLGQAALRCAWGLPDTARARIVSASRHGEFGRTLSILDALCTGETVSPADFTLSVHHALTGLLSIAQSNRNGHTAVAAGPESFESGFIEAVACLQERPAEPVVLVYYDEPLPSPFDRFDTEAGPTLAMALSLSSEQGESFLLGTGTADEGAPPPESPGLAFLRFLLTEQPQTSWRGARRQWHWRRLAEAA</sequence>
<dbReference type="AlphaFoldDB" id="A0A5J6N155"/>
<evidence type="ECO:0000313" key="2">
    <source>
        <dbReference type="EMBL" id="QEX23004.1"/>
    </source>
</evidence>
<protein>
    <submittedName>
        <fullName evidence="2">3-oxoacyl-ACP synthase</fullName>
    </submittedName>
</protein>
<keyword evidence="3" id="KW-1185">Reference proteome</keyword>
<dbReference type="KEGG" id="hadh:FRZ61_29390"/>
<dbReference type="InterPro" id="IPR014030">
    <property type="entry name" value="Ketoacyl_synth_N"/>
</dbReference>
<dbReference type="EMBL" id="CP042582">
    <property type="protein sequence ID" value="QEX23004.1"/>
    <property type="molecule type" value="Genomic_DNA"/>
</dbReference>
<name>A0A5J6N155_9PROT</name>
<organism evidence="2 3">
    <name type="scientific">Hypericibacter adhaerens</name>
    <dbReference type="NCBI Taxonomy" id="2602016"/>
    <lineage>
        <taxon>Bacteria</taxon>
        <taxon>Pseudomonadati</taxon>
        <taxon>Pseudomonadota</taxon>
        <taxon>Alphaproteobacteria</taxon>
        <taxon>Rhodospirillales</taxon>
        <taxon>Dongiaceae</taxon>
        <taxon>Hypericibacter</taxon>
    </lineage>
</organism>
<dbReference type="Pfam" id="PF13723">
    <property type="entry name" value="Ketoacyl-synt_2"/>
    <property type="match status" value="1"/>
</dbReference>
<reference evidence="2 3" key="1">
    <citation type="submission" date="2019-08" db="EMBL/GenBank/DDBJ databases">
        <title>Hyperibacter terrae gen. nov., sp. nov. and Hyperibacter viscosus sp. nov., two new members in the family Rhodospirillaceae isolated from the rhizosphere of Hypericum perforatum.</title>
        <authorList>
            <person name="Noviana Z."/>
        </authorList>
    </citation>
    <scope>NUCLEOTIDE SEQUENCE [LARGE SCALE GENOMIC DNA]</scope>
    <source>
        <strain evidence="2 3">R5959</strain>
    </source>
</reference>
<accession>A0A5J6N155</accession>
<dbReference type="Proteomes" id="UP000325797">
    <property type="component" value="Chromosome"/>
</dbReference>
<feature type="domain" description="Beta-ketoacyl synthase-like N-terminal" evidence="1">
    <location>
        <begin position="51"/>
        <end position="266"/>
    </location>
</feature>
<proteinExistence type="predicted"/>
<gene>
    <name evidence="2" type="ORF">FRZ61_29390</name>
</gene>
<evidence type="ECO:0000313" key="3">
    <source>
        <dbReference type="Proteomes" id="UP000325797"/>
    </source>
</evidence>